<sequence>MRKFSEPEASFHFDNIPAVLNGKTSNMINFWKWAYSDLSQNVTRGMLGQYIVAWSLGVDDIPDDRWASFDLSINDKRIEVKTTSYLQAWKRKKINPQFTIHKTHSYSRESGYSKESDFQADVYVLCYFFERDEKIADTTNLNQWKFWVLSRNTIEELFRNRRAITTSRLEKEFNSVVADDLKKTILSCEN</sequence>
<organism evidence="1 2">
    <name type="scientific">Candidatus Nitrosotalea okcheonensis</name>
    <dbReference type="NCBI Taxonomy" id="1903276"/>
    <lineage>
        <taxon>Archaea</taxon>
        <taxon>Nitrososphaerota</taxon>
        <taxon>Nitrososphaeria</taxon>
        <taxon>Nitrosotaleales</taxon>
        <taxon>Nitrosotaleaceae</taxon>
        <taxon>Nitrosotalea</taxon>
    </lineage>
</organism>
<protein>
    <submittedName>
        <fullName evidence="1">Uncharacterized protein</fullName>
    </submittedName>
</protein>
<dbReference type="EMBL" id="LT841358">
    <property type="protein sequence ID" value="SMH70543.1"/>
    <property type="molecule type" value="Genomic_DNA"/>
</dbReference>
<keyword evidence="2" id="KW-1185">Reference proteome</keyword>
<dbReference type="Proteomes" id="UP000230607">
    <property type="component" value="Chromosome 1"/>
</dbReference>
<proteinExistence type="predicted"/>
<evidence type="ECO:0000313" key="2">
    <source>
        <dbReference type="Proteomes" id="UP000230607"/>
    </source>
</evidence>
<gene>
    <name evidence="1" type="ORF">NCS_10350</name>
</gene>
<name>A0A2H1FCP7_9ARCH</name>
<accession>A0A2H1FCP7</accession>
<dbReference type="RefSeq" id="WP_157926671.1">
    <property type="nucleotide sequence ID" value="NZ_LT841358.1"/>
</dbReference>
<evidence type="ECO:0000313" key="1">
    <source>
        <dbReference type="EMBL" id="SMH70543.1"/>
    </source>
</evidence>
<dbReference type="AlphaFoldDB" id="A0A2H1FCP7"/>
<reference evidence="2" key="1">
    <citation type="submission" date="2017-03" db="EMBL/GenBank/DDBJ databases">
        <authorList>
            <person name="Herbold C."/>
        </authorList>
    </citation>
    <scope>NUCLEOTIDE SEQUENCE [LARGE SCALE GENOMIC DNA]</scope>
</reference>